<keyword evidence="10" id="KW-0460">Magnesium</keyword>
<keyword evidence="5 10" id="KW-0432">Leucine biosynthesis</keyword>
<feature type="domain" description="Pyruvate carboxyltransferase" evidence="11">
    <location>
        <begin position="30"/>
        <end position="304"/>
    </location>
</feature>
<proteinExistence type="inferred from homology"/>
<comment type="catalytic activity">
    <reaction evidence="1 10">
        <text>3-methyl-2-oxobutanoate + acetyl-CoA + H2O = (2S)-2-isopropylmalate + CoA + H(+)</text>
        <dbReference type="Rhea" id="RHEA:21524"/>
        <dbReference type="ChEBI" id="CHEBI:1178"/>
        <dbReference type="ChEBI" id="CHEBI:11851"/>
        <dbReference type="ChEBI" id="CHEBI:15377"/>
        <dbReference type="ChEBI" id="CHEBI:15378"/>
        <dbReference type="ChEBI" id="CHEBI:57287"/>
        <dbReference type="ChEBI" id="CHEBI:57288"/>
        <dbReference type="EC" id="2.3.3.13"/>
    </reaction>
</comment>
<dbReference type="EMBL" id="JH611156">
    <property type="protein sequence ID" value="EJP71613.1"/>
    <property type="molecule type" value="Genomic_DNA"/>
</dbReference>
<dbReference type="UniPathway" id="UPA00048">
    <property type="reaction ID" value="UER00070"/>
</dbReference>
<dbReference type="Gene3D" id="3.30.160.270">
    <property type="match status" value="1"/>
</dbReference>
<evidence type="ECO:0000313" key="12">
    <source>
        <dbReference type="EMBL" id="EJP71613.1"/>
    </source>
</evidence>
<evidence type="ECO:0000259" key="11">
    <source>
        <dbReference type="PROSITE" id="PS50991"/>
    </source>
</evidence>
<dbReference type="InterPro" id="IPR013709">
    <property type="entry name" value="2-isopropylmalate_synth_dimer"/>
</dbReference>
<dbReference type="InterPro" id="IPR000891">
    <property type="entry name" value="PYR_CT"/>
</dbReference>
<dbReference type="AlphaFoldDB" id="J5K6N4"/>
<organism evidence="12 13">
    <name type="scientific">SAR86 cluster bacterium SAR86A</name>
    <dbReference type="NCBI Taxonomy" id="1123866"/>
    <lineage>
        <taxon>Bacteria</taxon>
        <taxon>Pseudomonadati</taxon>
        <taxon>Pseudomonadota</taxon>
        <taxon>Gammaproteobacteria</taxon>
        <taxon>SAR86 cluster</taxon>
    </lineage>
</organism>
<dbReference type="InterPro" id="IPR036230">
    <property type="entry name" value="LeuA_allosteric_dom_sf"/>
</dbReference>
<dbReference type="STRING" id="1123866.NT01SARS_0083"/>
<keyword evidence="8 10" id="KW-0479">Metal-binding</keyword>
<dbReference type="InterPro" id="IPR005668">
    <property type="entry name" value="IPM_Synthase"/>
</dbReference>
<feature type="binding site" evidence="10">
    <location>
        <position position="245"/>
    </location>
    <ligand>
        <name>Mg(2+)</name>
        <dbReference type="ChEBI" id="CHEBI:18420"/>
    </ligand>
</feature>
<dbReference type="EC" id="2.3.3.13" evidence="4 10"/>
<dbReference type="SMART" id="SM00917">
    <property type="entry name" value="LeuA_dimer"/>
    <property type="match status" value="1"/>
</dbReference>
<protein>
    <recommendedName>
        <fullName evidence="4 10">2-isopropylmalate synthase</fullName>
        <ecNumber evidence="4 10">2.3.3.13</ecNumber>
    </recommendedName>
    <alternativeName>
        <fullName evidence="10">Alpha-IPM synthase</fullName>
    </alternativeName>
    <alternativeName>
        <fullName evidence="10">Alpha-isopropylmalate synthase</fullName>
    </alternativeName>
</protein>
<dbReference type="PANTHER" id="PTHR46911">
    <property type="match status" value="1"/>
</dbReference>
<feature type="region of interest" description="Regulatory domain" evidence="10">
    <location>
        <begin position="438"/>
        <end position="552"/>
    </location>
</feature>
<dbReference type="InterPro" id="IPR054692">
    <property type="entry name" value="LeuA-like_post-cat"/>
</dbReference>
<dbReference type="HOGENOM" id="CLU_004588_3_0_6"/>
<keyword evidence="12" id="KW-0012">Acyltransferase</keyword>
<dbReference type="PROSITE" id="PS00815">
    <property type="entry name" value="AIPM_HOMOCIT_SYNTH_1"/>
    <property type="match status" value="1"/>
</dbReference>
<dbReference type="Pfam" id="PF22615">
    <property type="entry name" value="IPMS_D2"/>
    <property type="match status" value="1"/>
</dbReference>
<evidence type="ECO:0000256" key="1">
    <source>
        <dbReference type="ARBA" id="ARBA00000064"/>
    </source>
</evidence>
<evidence type="ECO:0000256" key="10">
    <source>
        <dbReference type="HAMAP-Rule" id="MF_00572"/>
    </source>
</evidence>
<name>J5K6N4_9GAMM</name>
<feature type="binding site" evidence="10">
    <location>
        <position position="39"/>
    </location>
    <ligand>
        <name>Mg(2+)</name>
        <dbReference type="ChEBI" id="CHEBI:18420"/>
    </ligand>
</feature>
<dbReference type="Pfam" id="PF00682">
    <property type="entry name" value="HMGL-like"/>
    <property type="match status" value="1"/>
</dbReference>
<feature type="binding site" evidence="10">
    <location>
        <position position="279"/>
    </location>
    <ligand>
        <name>Mg(2+)</name>
        <dbReference type="ChEBI" id="CHEBI:18420"/>
    </ligand>
</feature>
<comment type="subunit">
    <text evidence="10">Homodimer.</text>
</comment>
<evidence type="ECO:0000256" key="5">
    <source>
        <dbReference type="ARBA" id="ARBA00022430"/>
    </source>
</evidence>
<dbReference type="CDD" id="cd07942">
    <property type="entry name" value="DRE_TIM_LeuA"/>
    <property type="match status" value="1"/>
</dbReference>
<dbReference type="GO" id="GO:0003852">
    <property type="term" value="F:2-isopropylmalate synthase activity"/>
    <property type="evidence" value="ECO:0007669"/>
    <property type="project" value="UniProtKB-UniRule"/>
</dbReference>
<dbReference type="InterPro" id="IPR013785">
    <property type="entry name" value="Aldolase_TIM"/>
</dbReference>
<evidence type="ECO:0000256" key="4">
    <source>
        <dbReference type="ARBA" id="ARBA00012973"/>
    </source>
</evidence>
<evidence type="ECO:0000256" key="8">
    <source>
        <dbReference type="ARBA" id="ARBA00022723"/>
    </source>
</evidence>
<dbReference type="GO" id="GO:0003985">
    <property type="term" value="F:acetyl-CoA C-acetyltransferase activity"/>
    <property type="evidence" value="ECO:0007669"/>
    <property type="project" value="UniProtKB-UniRule"/>
</dbReference>
<evidence type="ECO:0000256" key="7">
    <source>
        <dbReference type="ARBA" id="ARBA00022679"/>
    </source>
</evidence>
<dbReference type="PROSITE" id="PS00816">
    <property type="entry name" value="AIPM_HOMOCIT_SYNTH_2"/>
    <property type="match status" value="1"/>
</dbReference>
<dbReference type="Pfam" id="PF08502">
    <property type="entry name" value="LeuA_dimer"/>
    <property type="match status" value="1"/>
</dbReference>
<dbReference type="Proteomes" id="UP000010305">
    <property type="component" value="Unassembled WGS sequence"/>
</dbReference>
<dbReference type="SUPFAM" id="SSF89000">
    <property type="entry name" value="post-HMGL domain-like"/>
    <property type="match status" value="1"/>
</dbReference>
<evidence type="ECO:0000256" key="6">
    <source>
        <dbReference type="ARBA" id="ARBA00022605"/>
    </source>
</evidence>
<comment type="pathway">
    <text evidence="2 10">Amino-acid biosynthesis; L-leucine biosynthesis; L-leucine from 3-methyl-2-oxobutanoate: step 1/4.</text>
</comment>
<keyword evidence="10" id="KW-0963">Cytoplasm</keyword>
<dbReference type="NCBIfam" id="NF002991">
    <property type="entry name" value="PRK03739.1"/>
    <property type="match status" value="1"/>
</dbReference>
<dbReference type="Gene3D" id="3.20.20.70">
    <property type="entry name" value="Aldolase class I"/>
    <property type="match status" value="1"/>
</dbReference>
<gene>
    <name evidence="10 12" type="primary">leuA</name>
    <name evidence="12" type="ORF">NT01SARS_0083</name>
</gene>
<keyword evidence="7 10" id="KW-0808">Transferase</keyword>
<comment type="function">
    <text evidence="10">Catalyzes the condensation of the acetyl group of acetyl-CoA with 3-methyl-2-oxobutanoate (2-ketoisovalerate) to form 3-carboxy-3-hydroxy-4-methylpentanoate (2-isopropylmalate).</text>
</comment>
<dbReference type="GO" id="GO:0000287">
    <property type="term" value="F:magnesium ion binding"/>
    <property type="evidence" value="ECO:0007669"/>
    <property type="project" value="UniProtKB-UniRule"/>
</dbReference>
<keyword evidence="6 10" id="KW-0028">Amino-acid biosynthesis</keyword>
<evidence type="ECO:0000256" key="3">
    <source>
        <dbReference type="ARBA" id="ARBA00009767"/>
    </source>
</evidence>
<dbReference type="PANTHER" id="PTHR46911:SF1">
    <property type="entry name" value="2-ISOPROPYLMALATE SYNTHASE"/>
    <property type="match status" value="1"/>
</dbReference>
<dbReference type="SUPFAM" id="SSF51569">
    <property type="entry name" value="Aldolase"/>
    <property type="match status" value="1"/>
</dbReference>
<dbReference type="InterPro" id="IPR039371">
    <property type="entry name" value="LeuA_N_DRE-TIM"/>
</dbReference>
<evidence type="ECO:0000256" key="9">
    <source>
        <dbReference type="ARBA" id="ARBA00023304"/>
    </source>
</evidence>
<keyword evidence="9 10" id="KW-0100">Branched-chain amino acid biosynthesis</keyword>
<dbReference type="GO" id="GO:0009098">
    <property type="term" value="P:L-leucine biosynthetic process"/>
    <property type="evidence" value="ECO:0007669"/>
    <property type="project" value="UniProtKB-UniRule"/>
</dbReference>
<feature type="binding site" evidence="10">
    <location>
        <position position="243"/>
    </location>
    <ligand>
        <name>Mg(2+)</name>
        <dbReference type="ChEBI" id="CHEBI:18420"/>
    </ligand>
</feature>
<reference evidence="12 13" key="1">
    <citation type="journal article" date="2012" name="ISME J.">
        <title>Genomic insights to SAR86, an abundant and uncultivated marine bacterial lineage.</title>
        <authorList>
            <person name="Dupont C.L."/>
            <person name="Rusch D.B."/>
            <person name="Yooseph S."/>
            <person name="Lombardo M.J."/>
            <person name="Richter R.A."/>
            <person name="Valas R."/>
            <person name="Novotny M."/>
            <person name="Yee-Greenbaum J."/>
            <person name="Selengut J.D."/>
            <person name="Haft D.H."/>
            <person name="Halpern A.L."/>
            <person name="Lasken R.S."/>
            <person name="Nealson K."/>
            <person name="Friedman R."/>
            <person name="Venter J.C."/>
        </authorList>
    </citation>
    <scope>NUCLEOTIDE SEQUENCE [LARGE SCALE GENOMIC DNA]</scope>
</reference>
<evidence type="ECO:0000313" key="13">
    <source>
        <dbReference type="Proteomes" id="UP000010305"/>
    </source>
</evidence>
<dbReference type="SUPFAM" id="SSF110921">
    <property type="entry name" value="2-isopropylmalate synthase LeuA, allosteric (dimerisation) domain"/>
    <property type="match status" value="1"/>
</dbReference>
<dbReference type="HAMAP" id="MF_00572">
    <property type="entry name" value="LeuA_type2"/>
    <property type="match status" value="1"/>
</dbReference>
<sequence length="552" mass="61535">MDNPTDKYSAFQPISLQNRKWPEKVLKEAPIWCSVDLRDGNQALIEPMGSERKNRMFALLCKLGFKEIEVGFPSASQTDFDFVRDLIENKKIPSDVKIQVLTQAREELIRKTFESLRGSKQAIVHFYNSTSTLQRRVVFDQDKEGIKKIALDAAILIKDLAEENPDTEWTFEYSPESFTGTELDYARDVCDEVVDILKTASKNKIIINLPATVEMSTPNIYGDQIEWMNENLKNRKNICLSLHPHNDRGTAVAASEFGLMAGADRIEGTLFGNGERTGNVDVVTIALNMLTQGIDPKLDFSNINSVMREVEYCNQLPVHPRHPYAGDLVFTAFSGSHQDAIKKGFNAMKSSNDPKWQVPYLPIDPADLGRNYEAVVRINSQSGKGGVAFLLEKDHGVSLPRRLQISLSQKIQKLADDTGKEISSTQIWDIFENNYLKAKNNYSYIKHESSTKDDIHSLSLIMKMGSSKEEISGSGNGPIDSFINGLSKKIGINIKVADYHQSAISSGSDAKAAAYIELEQDGKTFWGVGIHPNTTRASFDAIIVGLSKLLNT</sequence>
<evidence type="ECO:0000256" key="2">
    <source>
        <dbReference type="ARBA" id="ARBA00004689"/>
    </source>
</evidence>
<comment type="similarity">
    <text evidence="3 10">Belongs to the alpha-IPM synthase/homocitrate synthase family. LeuA type 2 subfamily.</text>
</comment>
<comment type="cofactor">
    <cofactor evidence="10">
        <name>Mg(2+)</name>
        <dbReference type="ChEBI" id="CHEBI:18420"/>
    </cofactor>
</comment>
<dbReference type="InterPro" id="IPR002034">
    <property type="entry name" value="AIPM/Hcit_synth_CS"/>
</dbReference>
<comment type="subcellular location">
    <subcellularLocation>
        <location evidence="10">Cytoplasm</location>
    </subcellularLocation>
</comment>
<dbReference type="PROSITE" id="PS50991">
    <property type="entry name" value="PYR_CT"/>
    <property type="match status" value="1"/>
</dbReference>
<dbReference type="NCBIfam" id="TIGR00970">
    <property type="entry name" value="leuA_yeast"/>
    <property type="match status" value="1"/>
</dbReference>
<accession>J5K6N4</accession>
<dbReference type="GO" id="GO:0005737">
    <property type="term" value="C:cytoplasm"/>
    <property type="evidence" value="ECO:0007669"/>
    <property type="project" value="UniProtKB-SubCell"/>
</dbReference>